<reference evidence="1" key="1">
    <citation type="journal article" date="2020" name="Nat. Ecol. Evol.">
        <title>Deeply conserved synteny resolves early events in vertebrate evolution.</title>
        <authorList>
            <person name="Simakov O."/>
            <person name="Marletaz F."/>
            <person name="Yue J.X."/>
            <person name="O'Connell B."/>
            <person name="Jenkins J."/>
            <person name="Brandt A."/>
            <person name="Calef R."/>
            <person name="Tung C.H."/>
            <person name="Huang T.K."/>
            <person name="Schmutz J."/>
            <person name="Satoh N."/>
            <person name="Yu J.K."/>
            <person name="Putnam N.H."/>
            <person name="Green R.E."/>
            <person name="Rokhsar D.S."/>
        </authorList>
    </citation>
    <scope>NUCLEOTIDE SEQUENCE [LARGE SCALE GENOMIC DNA]</scope>
    <source>
        <strain evidence="1">S238N-H82</strain>
    </source>
</reference>
<accession>A0A9J7HHE7</accession>
<dbReference type="OrthoDB" id="10591879at2759"/>
<reference evidence="2" key="2">
    <citation type="submission" date="2025-08" db="UniProtKB">
        <authorList>
            <consortium name="RefSeq"/>
        </authorList>
    </citation>
    <scope>IDENTIFICATION</scope>
    <source>
        <strain evidence="2">S238N-H82</strain>
        <tissue evidence="2">Testes</tissue>
    </source>
</reference>
<dbReference type="KEGG" id="bfo:118403636"/>
<dbReference type="GeneID" id="118403636"/>
<dbReference type="RefSeq" id="XP_035658305.1">
    <property type="nucleotide sequence ID" value="XM_035802412.1"/>
</dbReference>
<evidence type="ECO:0000313" key="2">
    <source>
        <dbReference type="RefSeq" id="XP_035658305.1"/>
    </source>
</evidence>
<keyword evidence="1" id="KW-1185">Reference proteome</keyword>
<organism evidence="1 2">
    <name type="scientific">Branchiostoma floridae</name>
    <name type="common">Florida lancelet</name>
    <name type="synonym">Amphioxus</name>
    <dbReference type="NCBI Taxonomy" id="7739"/>
    <lineage>
        <taxon>Eukaryota</taxon>
        <taxon>Metazoa</taxon>
        <taxon>Chordata</taxon>
        <taxon>Cephalochordata</taxon>
        <taxon>Leptocardii</taxon>
        <taxon>Amphioxiformes</taxon>
        <taxon>Branchiostomatidae</taxon>
        <taxon>Branchiostoma</taxon>
    </lineage>
</organism>
<dbReference type="AlphaFoldDB" id="A0A9J7HHE7"/>
<sequence length="147" mass="16064">MPISPPMLRRSLSADNIHDSRMVPPSSVSESKGELCMCASSVVHLPTIVGSQNTVVSTGHQSTVNIITDRDPNDSSKHDNGESETTVGPKILFLVALLVLNAVYCKDLIGYVMGVWRHKNLFMPVCILLLNVKVLSGWRILQKLIGL</sequence>
<gene>
    <name evidence="2" type="primary">LOC118403636</name>
</gene>
<protein>
    <submittedName>
        <fullName evidence="2">Uncharacterized protein LOC118403636</fullName>
    </submittedName>
</protein>
<evidence type="ECO:0000313" key="1">
    <source>
        <dbReference type="Proteomes" id="UP000001554"/>
    </source>
</evidence>
<dbReference type="Proteomes" id="UP000001554">
    <property type="component" value="Chromosome 16"/>
</dbReference>
<proteinExistence type="predicted"/>
<name>A0A9J7HHE7_BRAFL</name>